<protein>
    <submittedName>
        <fullName evidence="5">BamA/TamA family outer membrane protein</fullName>
    </submittedName>
</protein>
<keyword evidence="2" id="KW-0472">Membrane</keyword>
<keyword evidence="6" id="KW-1185">Reference proteome</keyword>
<organism evidence="5 6">
    <name type="scientific">Mucilaginibacter aquariorum</name>
    <dbReference type="NCBI Taxonomy" id="2967225"/>
    <lineage>
        <taxon>Bacteria</taxon>
        <taxon>Pseudomonadati</taxon>
        <taxon>Bacteroidota</taxon>
        <taxon>Sphingobacteriia</taxon>
        <taxon>Sphingobacteriales</taxon>
        <taxon>Sphingobacteriaceae</taxon>
        <taxon>Mucilaginibacter</taxon>
    </lineage>
</organism>
<evidence type="ECO:0000256" key="1">
    <source>
        <dbReference type="ARBA" id="ARBA00004370"/>
    </source>
</evidence>
<gene>
    <name evidence="5" type="ORF">NPE20_16245</name>
</gene>
<feature type="chain" id="PRO_5045329847" evidence="3">
    <location>
        <begin position="22"/>
        <end position="857"/>
    </location>
</feature>
<reference evidence="5 6" key="1">
    <citation type="submission" date="2022-07" db="EMBL/GenBank/DDBJ databases">
        <title>Mucilaginibacter sp. JC4.</title>
        <authorList>
            <person name="Le V."/>
            <person name="Ko S.-R."/>
            <person name="Ahn C.-Y."/>
            <person name="Oh H.-M."/>
        </authorList>
    </citation>
    <scope>NUCLEOTIDE SEQUENCE [LARGE SCALE GENOMIC DNA]</scope>
    <source>
        <strain evidence="5 6">JC4</strain>
    </source>
</reference>
<evidence type="ECO:0000313" key="6">
    <source>
        <dbReference type="Proteomes" id="UP001204376"/>
    </source>
</evidence>
<dbReference type="RefSeq" id="WP_256539718.1">
    <property type="nucleotide sequence ID" value="NZ_JANHOH010000003.1"/>
</dbReference>
<dbReference type="EMBL" id="JANHOH010000003">
    <property type="protein sequence ID" value="MCQ6959530.1"/>
    <property type="molecule type" value="Genomic_DNA"/>
</dbReference>
<sequence>MIKKLLITSIMLPVAVSCIYAQQTPAPQPVFRDSMVVKVHPSYDKVSGTHRWFFGKNYRKEWATPVKVPVIRISEIYGGLTPEKEGGGLQSKSLRLKDKSGKEWVIRSVEKTPDKLLPENLQGTFAVDWIEDALSGQHPYSALIVPPLAAAARVPHANPVIGVIADDDALGEHRKVFAGTVCLLEEREPIGESDNTIKMLDNLVKSHDNSFDGEGFLRARMLDLLIGDWDRHEDQWRWAETKKGKDKFYIGVPRDRDQVFHLEEGLFPDIAALPYINPLLGDFTAKPNFKYGIYKSRFLNPYPNAQMTHEQWMRVVNEFVAAETDAVFEAGLRHLPGDTYKMGHDVLLAKLKARRAALPKAMDDYYRFIYRIADIRLSNKNEKVTITGAPNGGLHVLVNKITKEGEAKDSTLSITYSPEFTKEIRLYTSGGDDNISINNTTSPIKLRVIGGSEGNKVYNVVQSANKVKVYDTPAAKFEGMSDKLNKHLSADTMNTRFVQTNPYNIWMPLATAAINADDGFLLGLGFKYTKHDGFRKLPYTSSQQLLLTHAFATEAFRIKYNGEWIQAIGKADFTLQVVAQAPDNTVNFFGLGNGTTLNKQQPNYRRFYRTRFDTYEVDPALRWHTGINSTISAGPSFQYYRMDMSDNVGRLISNSSLIGSYDSLTVNQSKAHLGLAVNLNSNNRIGGILPTGGYYINISLEGYKGLNNYSKDYFQIRPEFTFYQKLTSSGSVVLSDRIGGGVSLGKPAFYQSMFLGGQGNLLGYLQYRFAGKHMVFNNLQGRVKLFNIASYIIPGQLGLSGFYDVGRVWADEEKSNKWHTGVGGGFYFSPASLTILQVLAGHSEEGWYPYISLNFRI</sequence>
<evidence type="ECO:0000313" key="5">
    <source>
        <dbReference type="EMBL" id="MCQ6959530.1"/>
    </source>
</evidence>
<accession>A0ABT1T4I7</accession>
<evidence type="ECO:0000256" key="2">
    <source>
        <dbReference type="ARBA" id="ARBA00023136"/>
    </source>
</evidence>
<keyword evidence="3" id="KW-0732">Signal</keyword>
<feature type="domain" description="Bacterial surface antigen (D15)" evidence="4">
    <location>
        <begin position="595"/>
        <end position="821"/>
    </location>
</feature>
<proteinExistence type="predicted"/>
<feature type="signal peptide" evidence="3">
    <location>
        <begin position="1"/>
        <end position="21"/>
    </location>
</feature>
<comment type="subcellular location">
    <subcellularLocation>
        <location evidence="1">Membrane</location>
    </subcellularLocation>
</comment>
<name>A0ABT1T4I7_9SPHI</name>
<evidence type="ECO:0000256" key="3">
    <source>
        <dbReference type="SAM" id="SignalP"/>
    </source>
</evidence>
<comment type="caution">
    <text evidence="5">The sequence shown here is derived from an EMBL/GenBank/DDBJ whole genome shotgun (WGS) entry which is preliminary data.</text>
</comment>
<dbReference type="Proteomes" id="UP001204376">
    <property type="component" value="Unassembled WGS sequence"/>
</dbReference>
<dbReference type="PROSITE" id="PS51257">
    <property type="entry name" value="PROKAR_LIPOPROTEIN"/>
    <property type="match status" value="1"/>
</dbReference>
<evidence type="ECO:0000259" key="4">
    <source>
        <dbReference type="Pfam" id="PF01103"/>
    </source>
</evidence>
<dbReference type="InterPro" id="IPR000184">
    <property type="entry name" value="Bac_surfAg_D15"/>
</dbReference>
<dbReference type="Gene3D" id="2.40.160.50">
    <property type="entry name" value="membrane protein fhac: a member of the omp85/tpsb transporter family"/>
    <property type="match status" value="1"/>
</dbReference>
<dbReference type="Pfam" id="PF01103">
    <property type="entry name" value="Omp85"/>
    <property type="match status" value="1"/>
</dbReference>